<dbReference type="GO" id="GO:0038023">
    <property type="term" value="F:signaling receptor activity"/>
    <property type="evidence" value="ECO:0007669"/>
    <property type="project" value="TreeGrafter"/>
</dbReference>
<dbReference type="Pfam" id="PF01582">
    <property type="entry name" value="TIR"/>
    <property type="match status" value="1"/>
</dbReference>
<dbReference type="OrthoDB" id="1421090at2759"/>
<keyword evidence="9" id="KW-0675">Receptor</keyword>
<evidence type="ECO:0000313" key="14">
    <source>
        <dbReference type="EMBL" id="CAG9822776.1"/>
    </source>
</evidence>
<keyword evidence="7 11" id="KW-1133">Transmembrane helix</keyword>
<evidence type="ECO:0000256" key="9">
    <source>
        <dbReference type="ARBA" id="ARBA00023170"/>
    </source>
</evidence>
<dbReference type="Proteomes" id="UP001153737">
    <property type="component" value="Chromosome 6"/>
</dbReference>
<evidence type="ECO:0000256" key="12">
    <source>
        <dbReference type="SAM" id="SignalP"/>
    </source>
</evidence>
<evidence type="ECO:0000259" key="13">
    <source>
        <dbReference type="PROSITE" id="PS50104"/>
    </source>
</evidence>
<evidence type="ECO:0000256" key="5">
    <source>
        <dbReference type="ARBA" id="ARBA00022729"/>
    </source>
</evidence>
<feature type="signal peptide" evidence="12">
    <location>
        <begin position="1"/>
        <end position="18"/>
    </location>
</feature>
<dbReference type="SMART" id="SM00255">
    <property type="entry name" value="TIR"/>
    <property type="match status" value="1"/>
</dbReference>
<dbReference type="SMART" id="SM00369">
    <property type="entry name" value="LRR_TYP"/>
    <property type="match status" value="12"/>
</dbReference>
<dbReference type="PANTHER" id="PTHR24365:SF541">
    <property type="entry name" value="PROTEIN TOLL-RELATED"/>
    <property type="match status" value="1"/>
</dbReference>
<dbReference type="PANTHER" id="PTHR24365">
    <property type="entry name" value="TOLL-LIKE RECEPTOR"/>
    <property type="match status" value="1"/>
</dbReference>
<dbReference type="FunFam" id="3.40.50.10140:FF:000026">
    <property type="entry name" value="Toll-like receptor 2"/>
    <property type="match status" value="1"/>
</dbReference>
<proteinExistence type="inferred from homology"/>
<dbReference type="InterPro" id="IPR000157">
    <property type="entry name" value="TIR_dom"/>
</dbReference>
<dbReference type="InterPro" id="IPR026906">
    <property type="entry name" value="LRR_5"/>
</dbReference>
<dbReference type="InterPro" id="IPR035897">
    <property type="entry name" value="Toll_tir_struct_dom_sf"/>
</dbReference>
<evidence type="ECO:0000313" key="15">
    <source>
        <dbReference type="Proteomes" id="UP001153737"/>
    </source>
</evidence>
<dbReference type="Pfam" id="PF13855">
    <property type="entry name" value="LRR_8"/>
    <property type="match status" value="2"/>
</dbReference>
<comment type="subcellular location">
    <subcellularLocation>
        <location evidence="1">Membrane</location>
        <topology evidence="1">Single-pass membrane protein</topology>
    </subcellularLocation>
</comment>
<evidence type="ECO:0000256" key="2">
    <source>
        <dbReference type="ARBA" id="ARBA00009634"/>
    </source>
</evidence>
<feature type="transmembrane region" description="Helical" evidence="11">
    <location>
        <begin position="759"/>
        <end position="784"/>
    </location>
</feature>
<comment type="similarity">
    <text evidence="2">Belongs to the Toll-like receptor family.</text>
</comment>
<evidence type="ECO:0000256" key="6">
    <source>
        <dbReference type="ARBA" id="ARBA00022737"/>
    </source>
</evidence>
<dbReference type="PROSITE" id="PS51450">
    <property type="entry name" value="LRR"/>
    <property type="match status" value="4"/>
</dbReference>
<dbReference type="AlphaFoldDB" id="A0A9N9SH69"/>
<evidence type="ECO:0000256" key="8">
    <source>
        <dbReference type="ARBA" id="ARBA00023136"/>
    </source>
</evidence>
<protein>
    <recommendedName>
        <fullName evidence="13">TIR domain-containing protein</fullName>
    </recommendedName>
</protein>
<keyword evidence="10" id="KW-0325">Glycoprotein</keyword>
<organism evidence="14 15">
    <name type="scientific">Phaedon cochleariae</name>
    <name type="common">Mustard beetle</name>
    <dbReference type="NCBI Taxonomy" id="80249"/>
    <lineage>
        <taxon>Eukaryota</taxon>
        <taxon>Metazoa</taxon>
        <taxon>Ecdysozoa</taxon>
        <taxon>Arthropoda</taxon>
        <taxon>Hexapoda</taxon>
        <taxon>Insecta</taxon>
        <taxon>Pterygota</taxon>
        <taxon>Neoptera</taxon>
        <taxon>Endopterygota</taxon>
        <taxon>Coleoptera</taxon>
        <taxon>Polyphaga</taxon>
        <taxon>Cucujiformia</taxon>
        <taxon>Chrysomeloidea</taxon>
        <taxon>Chrysomelidae</taxon>
        <taxon>Chrysomelinae</taxon>
        <taxon>Chrysomelini</taxon>
        <taxon>Phaedon</taxon>
    </lineage>
</organism>
<evidence type="ECO:0000256" key="10">
    <source>
        <dbReference type="ARBA" id="ARBA00023180"/>
    </source>
</evidence>
<keyword evidence="15" id="KW-1185">Reference proteome</keyword>
<keyword evidence="6" id="KW-0677">Repeat</keyword>
<keyword evidence="5 12" id="KW-0732">Signal</keyword>
<reference evidence="14" key="2">
    <citation type="submission" date="2022-10" db="EMBL/GenBank/DDBJ databases">
        <authorList>
            <consortium name="ENA_rothamsted_submissions"/>
            <consortium name="culmorum"/>
            <person name="King R."/>
        </authorList>
    </citation>
    <scope>NUCLEOTIDE SEQUENCE</scope>
</reference>
<reference evidence="14" key="1">
    <citation type="submission" date="2022-01" db="EMBL/GenBank/DDBJ databases">
        <authorList>
            <person name="King R."/>
        </authorList>
    </citation>
    <scope>NUCLEOTIDE SEQUENCE</scope>
</reference>
<accession>A0A9N9SH69</accession>
<dbReference type="EMBL" id="OU896712">
    <property type="protein sequence ID" value="CAG9822776.1"/>
    <property type="molecule type" value="Genomic_DNA"/>
</dbReference>
<dbReference type="InterPro" id="IPR032675">
    <property type="entry name" value="LRR_dom_sf"/>
</dbReference>
<keyword evidence="8 11" id="KW-0472">Membrane</keyword>
<dbReference type="Pfam" id="PF13306">
    <property type="entry name" value="LRR_5"/>
    <property type="match status" value="1"/>
</dbReference>
<evidence type="ECO:0000256" key="4">
    <source>
        <dbReference type="ARBA" id="ARBA00022692"/>
    </source>
</evidence>
<sequence>MRHLAALLILFGNTPILGSSPTNQCKNNDLCGCINSPYEYEFQCPKSNFSVVIHTKPETFMRVECYPSDHFDLEIYPNYTAGNLEYLDMNNCPLPDEGFQPFIHKFGINKLNKFEIEDPLPDSLSEVAITKDFFRDMSSLQYLGIINLRNTTFDEDFLQYLPNLTTLDLNGSNLKEIGYIFKHTPQLLELYLPRISIKEIPDELFKNLTQLQRLHLWQNQLTVLTNDSFIGLKNLRSLELSSNKIASIEPYAFSKLPMLINISLRRNNLGHVSSDLFRNNSHLKKIHINNNSNLTLADKCFANLKDLTELYMGHSKLHIIPENIFDGTTNIAILDLQNNLLEELPVGIFKESKKLKKLNLSSNRISSLPEGIFSSTDLLEELNLEDNLLSTINENTLNAKNLKKLVLNNNRLSTVTYSAFDNVNRLISLDLSNNTIELNTNYNPFSHCTYLEELNLSGNQITTFPYDVLNMVHLESLNLSKNRIQDIKVLHLMALSRLNIDLTYNIISYIDFDGISFLYPENRSLIVVDLEHNVLTCDCLNFGLIQYLDGAFPITSSYLTMKLGDSHCAEPQSFQHIRITDLKPRHISCPYLPKGCPEDCECFRRPFDETVVVECAGRNLKEWPVIGFEADRIELNLINNMLDHSPNVSAQYNNITNLFLSNNRLEEMEWVSPKIQVLKLDGNSLTHIKSSVLKQLSNSSTLRNITLTNNPWDCGCIAFDLQNFIRANSHKVNGWTNVLCKEDNKPLMDKKVLCTPSVLILQITLPIVLFILFIVALTAIYAFFKQEIKIWMYANNLCLWFVTEEELDKDKEYDIFICYSHKDEDFVMQNLLPVLEDGPNPFKVCIHVRDFLPGEFILTSVNNSVLNSKRTLVVLSNNFLESSWGKLEFRTAHTQTIEEGRTRLVVIKYGNLNEEKLDDDLKMYLKTNTYVEWGKPWFWNKLRYALPHTRAKETQKLDQKHANMMLKIDDKFVLALPPLTQPESTPPVMVVDPPIKNHQLSFRKAGVETPPAEAPTIIV</sequence>
<dbReference type="InterPro" id="IPR001611">
    <property type="entry name" value="Leu-rich_rpt"/>
</dbReference>
<keyword evidence="3" id="KW-0433">Leucine-rich repeat</keyword>
<name>A0A9N9SH69_PHACE</name>
<dbReference type="Gene3D" id="3.80.10.10">
    <property type="entry name" value="Ribonuclease Inhibitor"/>
    <property type="match status" value="3"/>
</dbReference>
<dbReference type="GO" id="GO:0005886">
    <property type="term" value="C:plasma membrane"/>
    <property type="evidence" value="ECO:0007669"/>
    <property type="project" value="TreeGrafter"/>
</dbReference>
<dbReference type="Pfam" id="PF13516">
    <property type="entry name" value="LRR_6"/>
    <property type="match status" value="1"/>
</dbReference>
<dbReference type="GO" id="GO:0007165">
    <property type="term" value="P:signal transduction"/>
    <property type="evidence" value="ECO:0007669"/>
    <property type="project" value="InterPro"/>
</dbReference>
<evidence type="ECO:0000256" key="7">
    <source>
        <dbReference type="ARBA" id="ARBA00022989"/>
    </source>
</evidence>
<dbReference type="SUPFAM" id="SSF52058">
    <property type="entry name" value="L domain-like"/>
    <property type="match status" value="2"/>
</dbReference>
<dbReference type="SUPFAM" id="SSF52200">
    <property type="entry name" value="Toll/Interleukin receptor TIR domain"/>
    <property type="match status" value="1"/>
</dbReference>
<evidence type="ECO:0000256" key="3">
    <source>
        <dbReference type="ARBA" id="ARBA00022614"/>
    </source>
</evidence>
<feature type="domain" description="TIR" evidence="13">
    <location>
        <begin position="811"/>
        <end position="946"/>
    </location>
</feature>
<evidence type="ECO:0000256" key="11">
    <source>
        <dbReference type="SAM" id="Phobius"/>
    </source>
</evidence>
<dbReference type="PRINTS" id="PR01537">
    <property type="entry name" value="INTRLKN1R1F"/>
</dbReference>
<dbReference type="SMART" id="SM00365">
    <property type="entry name" value="LRR_SD22"/>
    <property type="match status" value="7"/>
</dbReference>
<dbReference type="PROSITE" id="PS50104">
    <property type="entry name" value="TIR"/>
    <property type="match status" value="1"/>
</dbReference>
<dbReference type="Gene3D" id="3.40.50.10140">
    <property type="entry name" value="Toll/interleukin-1 receptor homology (TIR) domain"/>
    <property type="match status" value="1"/>
</dbReference>
<feature type="chain" id="PRO_5040458416" description="TIR domain-containing protein" evidence="12">
    <location>
        <begin position="19"/>
        <end position="1019"/>
    </location>
</feature>
<evidence type="ECO:0000256" key="1">
    <source>
        <dbReference type="ARBA" id="ARBA00004167"/>
    </source>
</evidence>
<gene>
    <name evidence="14" type="ORF">PHAECO_LOCUS10067</name>
</gene>
<dbReference type="InterPro" id="IPR003591">
    <property type="entry name" value="Leu-rich_rpt_typical-subtyp"/>
</dbReference>
<keyword evidence="4 11" id="KW-0812">Transmembrane</keyword>